<keyword evidence="3" id="KW-0699">rRNA-binding</keyword>
<dbReference type="InterPro" id="IPR035980">
    <property type="entry name" value="Ribosomal_bS6_sf"/>
</dbReference>
<comment type="function">
    <text evidence="3">Binds together with bS18 to 16S ribosomal RNA.</text>
</comment>
<reference evidence="4 5" key="1">
    <citation type="journal article" date="2016" name="Nat. Commun.">
        <title>Thousands of microbial genomes shed light on interconnected biogeochemical processes in an aquifer system.</title>
        <authorList>
            <person name="Anantharaman K."/>
            <person name="Brown C.T."/>
            <person name="Hug L.A."/>
            <person name="Sharon I."/>
            <person name="Castelle C.J."/>
            <person name="Probst A.J."/>
            <person name="Thomas B.C."/>
            <person name="Singh A."/>
            <person name="Wilkins M.J."/>
            <person name="Karaoz U."/>
            <person name="Brodie E.L."/>
            <person name="Williams K.H."/>
            <person name="Hubbard S.S."/>
            <person name="Banfield J.F."/>
        </authorList>
    </citation>
    <scope>NUCLEOTIDE SEQUENCE [LARGE SCALE GENOMIC DNA]</scope>
</reference>
<dbReference type="GO" id="GO:0005840">
    <property type="term" value="C:ribosome"/>
    <property type="evidence" value="ECO:0007669"/>
    <property type="project" value="UniProtKB-KW"/>
</dbReference>
<dbReference type="CDD" id="cd00473">
    <property type="entry name" value="bS6"/>
    <property type="match status" value="1"/>
</dbReference>
<sequence>MQKYELTIVFDAKISAAKRKAVREAIEKAVGLLKGKIGAVADWGEKDLAGKIKKATRGYYIYFPLELSSDSAKKLLEKMKSEDAIIRYLLVREK</sequence>
<dbReference type="STRING" id="1802479.A2Y68_01005"/>
<dbReference type="Proteomes" id="UP000176778">
    <property type="component" value="Unassembled WGS sequence"/>
</dbReference>
<protein>
    <recommendedName>
        <fullName evidence="2 3">Small ribosomal subunit protein bS6</fullName>
    </recommendedName>
</protein>
<keyword evidence="3" id="KW-0687">Ribonucleoprotein</keyword>
<dbReference type="GO" id="GO:0005737">
    <property type="term" value="C:cytoplasm"/>
    <property type="evidence" value="ECO:0007669"/>
    <property type="project" value="UniProtKB-ARBA"/>
</dbReference>
<evidence type="ECO:0000313" key="5">
    <source>
        <dbReference type="Proteomes" id="UP000176778"/>
    </source>
</evidence>
<dbReference type="EMBL" id="MGFR01000002">
    <property type="protein sequence ID" value="OGM09988.1"/>
    <property type="molecule type" value="Genomic_DNA"/>
</dbReference>
<evidence type="ECO:0000256" key="3">
    <source>
        <dbReference type="HAMAP-Rule" id="MF_00360"/>
    </source>
</evidence>
<comment type="caution">
    <text evidence="4">The sequence shown here is derived from an EMBL/GenBank/DDBJ whole genome shotgun (WGS) entry which is preliminary data.</text>
</comment>
<dbReference type="PANTHER" id="PTHR21011">
    <property type="entry name" value="MITOCHONDRIAL 28S RIBOSOMAL PROTEIN S6"/>
    <property type="match status" value="1"/>
</dbReference>
<dbReference type="SUPFAM" id="SSF54995">
    <property type="entry name" value="Ribosomal protein S6"/>
    <property type="match status" value="1"/>
</dbReference>
<dbReference type="NCBIfam" id="TIGR00166">
    <property type="entry name" value="S6"/>
    <property type="match status" value="1"/>
</dbReference>
<keyword evidence="3" id="KW-0694">RNA-binding</keyword>
<dbReference type="GO" id="GO:0006412">
    <property type="term" value="P:translation"/>
    <property type="evidence" value="ECO:0007669"/>
    <property type="project" value="UniProtKB-UniRule"/>
</dbReference>
<comment type="similarity">
    <text evidence="1 3">Belongs to the bacterial ribosomal protein bS6 family.</text>
</comment>
<proteinExistence type="inferred from homology"/>
<dbReference type="HAMAP" id="MF_00360">
    <property type="entry name" value="Ribosomal_bS6"/>
    <property type="match status" value="1"/>
</dbReference>
<organism evidence="4 5">
    <name type="scientific">Candidatus Woesebacteria bacterium RBG_13_46_13</name>
    <dbReference type="NCBI Taxonomy" id="1802479"/>
    <lineage>
        <taxon>Bacteria</taxon>
        <taxon>Candidatus Woeseibacteriota</taxon>
    </lineage>
</organism>
<dbReference type="PANTHER" id="PTHR21011:SF1">
    <property type="entry name" value="SMALL RIBOSOMAL SUBUNIT PROTEIN BS6M"/>
    <property type="match status" value="1"/>
</dbReference>
<evidence type="ECO:0000256" key="2">
    <source>
        <dbReference type="ARBA" id="ARBA00035294"/>
    </source>
</evidence>
<dbReference type="GO" id="GO:1990904">
    <property type="term" value="C:ribonucleoprotein complex"/>
    <property type="evidence" value="ECO:0007669"/>
    <property type="project" value="UniProtKB-KW"/>
</dbReference>
<name>A0A1F7X6J2_9BACT</name>
<keyword evidence="3 4" id="KW-0689">Ribosomal protein</keyword>
<dbReference type="AlphaFoldDB" id="A0A1F7X6J2"/>
<dbReference type="GO" id="GO:0070181">
    <property type="term" value="F:small ribosomal subunit rRNA binding"/>
    <property type="evidence" value="ECO:0007669"/>
    <property type="project" value="TreeGrafter"/>
</dbReference>
<evidence type="ECO:0000313" key="4">
    <source>
        <dbReference type="EMBL" id="OGM09988.1"/>
    </source>
</evidence>
<dbReference type="GO" id="GO:0003735">
    <property type="term" value="F:structural constituent of ribosome"/>
    <property type="evidence" value="ECO:0007669"/>
    <property type="project" value="InterPro"/>
</dbReference>
<dbReference type="Pfam" id="PF01250">
    <property type="entry name" value="Ribosomal_S6"/>
    <property type="match status" value="1"/>
</dbReference>
<dbReference type="Gene3D" id="3.30.70.60">
    <property type="match status" value="1"/>
</dbReference>
<evidence type="ECO:0000256" key="1">
    <source>
        <dbReference type="ARBA" id="ARBA00009512"/>
    </source>
</evidence>
<accession>A0A1F7X6J2</accession>
<dbReference type="InterPro" id="IPR020814">
    <property type="entry name" value="Ribosomal_S6_plastid/chlpt"/>
</dbReference>
<dbReference type="InterPro" id="IPR000529">
    <property type="entry name" value="Ribosomal_bS6"/>
</dbReference>
<dbReference type="InterPro" id="IPR014717">
    <property type="entry name" value="Transl_elong_EF1B/ribsomal_bS6"/>
</dbReference>
<gene>
    <name evidence="3" type="primary">rpsF</name>
    <name evidence="4" type="ORF">A2Y68_01005</name>
</gene>